<dbReference type="InterPro" id="IPR036188">
    <property type="entry name" value="FAD/NAD-bd_sf"/>
</dbReference>
<evidence type="ECO:0000256" key="5">
    <source>
        <dbReference type="ARBA" id="ARBA00022946"/>
    </source>
</evidence>
<dbReference type="Proteomes" id="UP001597010">
    <property type="component" value="Unassembled WGS sequence"/>
</dbReference>
<comment type="caution">
    <text evidence="12">The sequence shown here is derived from an EMBL/GenBank/DDBJ whole genome shotgun (WGS) entry which is preliminary data.</text>
</comment>
<keyword evidence="9" id="KW-1133">Transmembrane helix</keyword>
<evidence type="ECO:0000256" key="1">
    <source>
        <dbReference type="ARBA" id="ARBA00005272"/>
    </source>
</evidence>
<dbReference type="RefSeq" id="WP_377111004.1">
    <property type="nucleotide sequence ID" value="NZ_JBHTHZ010000001.1"/>
</dbReference>
<keyword evidence="6 12" id="KW-0560">Oxidoreductase</keyword>
<reference evidence="12" key="1">
    <citation type="journal article" date="2014" name="Int. J. Syst. Evol. Microbiol.">
        <title>Complete genome of a new Firmicutes species belonging to the dominant human colonic microbiota ('Ruminococcus bicirculans') reveals two chromosomes and a selective capacity to utilize plant glucans.</title>
        <authorList>
            <consortium name="NISC Comparative Sequencing Program"/>
            <person name="Wegmann U."/>
            <person name="Louis P."/>
            <person name="Goesmann A."/>
            <person name="Henrissat B."/>
            <person name="Duncan S.H."/>
            <person name="Flint H.J."/>
        </authorList>
    </citation>
    <scope>NUCLEOTIDE SEQUENCE</scope>
    <source>
        <strain evidence="12">CCUG 61484</strain>
    </source>
</reference>
<accession>A0ABW3APN6</accession>
<evidence type="ECO:0000259" key="11">
    <source>
        <dbReference type="Pfam" id="PF22366"/>
    </source>
</evidence>
<proteinExistence type="inferred from homology"/>
<dbReference type="GO" id="GO:0016491">
    <property type="term" value="F:oxidoreductase activity"/>
    <property type="evidence" value="ECO:0007669"/>
    <property type="project" value="UniProtKB-KW"/>
</dbReference>
<dbReference type="Pfam" id="PF07992">
    <property type="entry name" value="Pyr_redox_2"/>
    <property type="match status" value="1"/>
</dbReference>
<feature type="transmembrane region" description="Helical" evidence="9">
    <location>
        <begin position="371"/>
        <end position="391"/>
    </location>
</feature>
<evidence type="ECO:0000313" key="12">
    <source>
        <dbReference type="EMBL" id="MFD0792299.1"/>
    </source>
</evidence>
<dbReference type="PANTHER" id="PTHR43706:SF47">
    <property type="entry name" value="EXTERNAL NADH-UBIQUINONE OXIDOREDUCTASE 1, MITOCHONDRIAL-RELATED"/>
    <property type="match status" value="1"/>
</dbReference>
<keyword evidence="4" id="KW-0274">FAD</keyword>
<keyword evidence="7" id="KW-0520">NAD</keyword>
<feature type="domain" description="External alternative NADH-ubiquinone oxidoreductase-like C-terminal" evidence="11">
    <location>
        <begin position="353"/>
        <end position="407"/>
    </location>
</feature>
<evidence type="ECO:0000256" key="4">
    <source>
        <dbReference type="ARBA" id="ARBA00022827"/>
    </source>
</evidence>
<dbReference type="SUPFAM" id="SSF51905">
    <property type="entry name" value="FAD/NAD(P)-binding domain"/>
    <property type="match status" value="2"/>
</dbReference>
<comment type="catalytic activity">
    <reaction evidence="8">
        <text>a quinone + NADH + H(+) = a quinol + NAD(+)</text>
        <dbReference type="Rhea" id="RHEA:46160"/>
        <dbReference type="ChEBI" id="CHEBI:15378"/>
        <dbReference type="ChEBI" id="CHEBI:24646"/>
        <dbReference type="ChEBI" id="CHEBI:57540"/>
        <dbReference type="ChEBI" id="CHEBI:57945"/>
        <dbReference type="ChEBI" id="CHEBI:132124"/>
        <dbReference type="EC" id="1.6.5.9"/>
    </reaction>
</comment>
<name>A0ABW3APN6_9SPHI</name>
<comment type="similarity">
    <text evidence="1">Belongs to the NADH dehydrogenase family.</text>
</comment>
<keyword evidence="5" id="KW-0809">Transit peptide</keyword>
<keyword evidence="3" id="KW-0285">Flavoprotein</keyword>
<evidence type="ECO:0000313" key="14">
    <source>
        <dbReference type="Proteomes" id="UP001597010"/>
    </source>
</evidence>
<evidence type="ECO:0000256" key="8">
    <source>
        <dbReference type="ARBA" id="ARBA00047599"/>
    </source>
</evidence>
<dbReference type="PRINTS" id="PR00411">
    <property type="entry name" value="PNDRDTASEI"/>
</dbReference>
<evidence type="ECO:0000256" key="7">
    <source>
        <dbReference type="ARBA" id="ARBA00023027"/>
    </source>
</evidence>
<dbReference type="InterPro" id="IPR023753">
    <property type="entry name" value="FAD/NAD-binding_dom"/>
</dbReference>
<dbReference type="EC" id="1.6.5.9" evidence="2"/>
<dbReference type="EMBL" id="JBHTHZ010000001">
    <property type="protein sequence ID" value="MFD0792427.1"/>
    <property type="molecule type" value="Genomic_DNA"/>
</dbReference>
<evidence type="ECO:0000256" key="3">
    <source>
        <dbReference type="ARBA" id="ARBA00022630"/>
    </source>
</evidence>
<gene>
    <name evidence="12" type="ORF">ACFQZX_01645</name>
    <name evidence="13" type="ORF">ACFQZX_02290</name>
</gene>
<evidence type="ECO:0000259" key="10">
    <source>
        <dbReference type="Pfam" id="PF07992"/>
    </source>
</evidence>
<dbReference type="Gene3D" id="3.50.50.100">
    <property type="match status" value="1"/>
</dbReference>
<protein>
    <recommendedName>
        <fullName evidence="2">NADH:ubiquinone reductase (non-electrogenic)</fullName>
        <ecNumber evidence="2">1.6.5.9</ecNumber>
    </recommendedName>
</protein>
<reference evidence="12" key="3">
    <citation type="submission" date="2024-09" db="EMBL/GenBank/DDBJ databases">
        <authorList>
            <person name="Sun Q."/>
            <person name="Mori K."/>
        </authorList>
    </citation>
    <scope>NUCLEOTIDE SEQUENCE</scope>
    <source>
        <strain evidence="12">CCUG 61484</strain>
    </source>
</reference>
<keyword evidence="9" id="KW-0472">Membrane</keyword>
<evidence type="ECO:0000256" key="2">
    <source>
        <dbReference type="ARBA" id="ARBA00012637"/>
    </source>
</evidence>
<dbReference type="EMBL" id="JBHTHZ010000001">
    <property type="protein sequence ID" value="MFD0792299.1"/>
    <property type="molecule type" value="Genomic_DNA"/>
</dbReference>
<evidence type="ECO:0000256" key="6">
    <source>
        <dbReference type="ARBA" id="ARBA00023002"/>
    </source>
</evidence>
<organism evidence="12 14">
    <name type="scientific">Mucilaginibacter litoreus</name>
    <dbReference type="NCBI Taxonomy" id="1048221"/>
    <lineage>
        <taxon>Bacteria</taxon>
        <taxon>Pseudomonadati</taxon>
        <taxon>Bacteroidota</taxon>
        <taxon>Sphingobacteriia</taxon>
        <taxon>Sphingobacteriales</taxon>
        <taxon>Sphingobacteriaceae</taxon>
        <taxon>Mucilaginibacter</taxon>
    </lineage>
</organism>
<keyword evidence="14" id="KW-1185">Reference proteome</keyword>
<evidence type="ECO:0000313" key="13">
    <source>
        <dbReference type="EMBL" id="MFD0792427.1"/>
    </source>
</evidence>
<keyword evidence="9" id="KW-0812">Transmembrane</keyword>
<dbReference type="PRINTS" id="PR00368">
    <property type="entry name" value="FADPNR"/>
</dbReference>
<feature type="domain" description="FAD/NAD(P)-binding" evidence="10">
    <location>
        <begin position="11"/>
        <end position="329"/>
    </location>
</feature>
<reference evidence="14" key="2">
    <citation type="journal article" date="2019" name="Int. J. Syst. Evol. Microbiol.">
        <title>The Global Catalogue of Microorganisms (GCM) 10K type strain sequencing project: providing services to taxonomists for standard genome sequencing and annotation.</title>
        <authorList>
            <consortium name="The Broad Institute Genomics Platform"/>
            <consortium name="The Broad Institute Genome Sequencing Center for Infectious Disease"/>
            <person name="Wu L."/>
            <person name="Ma J."/>
        </authorList>
    </citation>
    <scope>NUCLEOTIDE SEQUENCE [LARGE SCALE GENOMIC DNA]</scope>
    <source>
        <strain evidence="14">CCUG 61484</strain>
    </source>
</reference>
<dbReference type="PANTHER" id="PTHR43706">
    <property type="entry name" value="NADH DEHYDROGENASE"/>
    <property type="match status" value="1"/>
</dbReference>
<sequence length="437" mass="48296">MNGTDQSKFPTVVIIGGGFGGIQVAKQLKDKPVEIILIDKHNYHTFQPLLYQVATGSLEAESIAFSLRKNFDEQKNLRFRNTEVLGISAETNTVHTAIGDIAYDYLVIATGSTTNFFGNKEIEHYAMPMKSIPEAMNLRYLVLQNLEEAVLKPSREERVPYLSFVLVGAGPTGVELAGALAELRNHVLNKDYPELAKEEMKVYLVDFLPKVLGPFSDEGSKAAEGYLKDMGVEVLLGVKVESYDGNQIKFEGGKSIQTKNVIWSAGVMGVVPEGVSKDVIERGNRIKVDNICRVVGSSNIFAIGDVAAMITPETPKGHPGVAQVAIQMGQTTGKNIYKIIKGEQPEPFKYNDKGSLATIGRNKAIADLGKLKFQGFFAWLIWMFVHLISLMGGRNKVIVFINWIASYVTYNGGSRLIIRNFKREELVEKDEQISKPD</sequence>
<dbReference type="Pfam" id="PF22366">
    <property type="entry name" value="NDH2_C"/>
    <property type="match status" value="1"/>
</dbReference>
<dbReference type="InterPro" id="IPR054585">
    <property type="entry name" value="NDH2-like_C"/>
</dbReference>
<evidence type="ECO:0000256" key="9">
    <source>
        <dbReference type="SAM" id="Phobius"/>
    </source>
</evidence>
<dbReference type="InterPro" id="IPR045024">
    <property type="entry name" value="NDH-2"/>
</dbReference>